<evidence type="ECO:0000256" key="1">
    <source>
        <dbReference type="SAM" id="Phobius"/>
    </source>
</evidence>
<dbReference type="RefSeq" id="WP_120765547.1">
    <property type="nucleotide sequence ID" value="NZ_CP033169.1"/>
</dbReference>
<dbReference type="EMBL" id="CP033169">
    <property type="protein sequence ID" value="AYO30706.1"/>
    <property type="molecule type" value="Genomic_DNA"/>
</dbReference>
<dbReference type="InterPro" id="IPR014245">
    <property type="entry name" value="Spore_III_AF"/>
</dbReference>
<evidence type="ECO:0000313" key="3">
    <source>
        <dbReference type="Proteomes" id="UP000280960"/>
    </source>
</evidence>
<dbReference type="Proteomes" id="UP000280960">
    <property type="component" value="Chromosome"/>
</dbReference>
<keyword evidence="1" id="KW-1133">Transmembrane helix</keyword>
<protein>
    <submittedName>
        <fullName evidence="2">Stage III sporulation protein AF</fullName>
    </submittedName>
</protein>
<proteinExistence type="predicted"/>
<dbReference type="AlphaFoldDB" id="A0A3G2R5H1"/>
<feature type="transmembrane region" description="Helical" evidence="1">
    <location>
        <begin position="6"/>
        <end position="25"/>
    </location>
</feature>
<name>A0A3G2R5H1_9FIRM</name>
<sequence>MLDSLSSWIKQIILVVMFTTFVDFLIPNNKFLRYAKVLLGLVVIITIINPLLTFLNKENYFSEFQWQYNKQLVDQEDMLKRVEALNEKNNELIIKQYKSNLISLITNHIDETSIFEVKDIDLKITEQKERSDFGRVDEVYILLRPTSAPVKDKKDIQKVSVKIEEFDGNKNEGKVDLINYKQSLSELKEYLQKQFNIPEKNIKLQLEGN</sequence>
<keyword evidence="1" id="KW-0472">Membrane</keyword>
<keyword evidence="1" id="KW-0812">Transmembrane</keyword>
<gene>
    <name evidence="2" type="primary">spoIIIAF</name>
    <name evidence="2" type="ORF">D2962_08830</name>
</gene>
<dbReference type="KEGG" id="bacg:D2962_08830"/>
<feature type="transmembrane region" description="Helical" evidence="1">
    <location>
        <begin position="37"/>
        <end position="55"/>
    </location>
</feature>
<dbReference type="Pfam" id="PF09581">
    <property type="entry name" value="Spore_III_AF"/>
    <property type="match status" value="1"/>
</dbReference>
<keyword evidence="3" id="KW-1185">Reference proteome</keyword>
<reference evidence="2 3" key="1">
    <citation type="submission" date="2018-10" db="EMBL/GenBank/DDBJ databases">
        <authorList>
            <person name="Zhang X."/>
        </authorList>
    </citation>
    <scope>NUCLEOTIDE SEQUENCE [LARGE SCALE GENOMIC DNA]</scope>
    <source>
        <strain evidence="2 3">SK-G1</strain>
    </source>
</reference>
<organism evidence="2 3">
    <name type="scientific">Biomaibacter acetigenes</name>
    <dbReference type="NCBI Taxonomy" id="2316383"/>
    <lineage>
        <taxon>Bacteria</taxon>
        <taxon>Bacillati</taxon>
        <taxon>Bacillota</taxon>
        <taxon>Clostridia</taxon>
        <taxon>Thermosediminibacterales</taxon>
        <taxon>Tepidanaerobacteraceae</taxon>
        <taxon>Biomaibacter</taxon>
    </lineage>
</organism>
<accession>A0A3G2R5H1</accession>
<dbReference type="NCBIfam" id="TIGR02896">
    <property type="entry name" value="spore_III_AF"/>
    <property type="match status" value="1"/>
</dbReference>
<evidence type="ECO:0000313" key="2">
    <source>
        <dbReference type="EMBL" id="AYO30706.1"/>
    </source>
</evidence>